<feature type="transmembrane region" description="Helical" evidence="1">
    <location>
        <begin position="390"/>
        <end position="413"/>
    </location>
</feature>
<keyword evidence="1" id="KW-0472">Membrane</keyword>
<dbReference type="STRING" id="154981.AKJ29_03090"/>
<evidence type="ECO:0000313" key="2">
    <source>
        <dbReference type="EMBL" id="KPN61615.1"/>
    </source>
</evidence>
<dbReference type="Proteomes" id="UP000050471">
    <property type="component" value="Unassembled WGS sequence"/>
</dbReference>
<feature type="transmembrane region" description="Helical" evidence="1">
    <location>
        <begin position="267"/>
        <end position="286"/>
    </location>
</feature>
<feature type="transmembrane region" description="Helical" evidence="1">
    <location>
        <begin position="330"/>
        <end position="350"/>
    </location>
</feature>
<evidence type="ECO:0008006" key="4">
    <source>
        <dbReference type="Google" id="ProtNLM"/>
    </source>
</evidence>
<comment type="caution">
    <text evidence="2">The sequence shown here is derived from an EMBL/GenBank/DDBJ whole genome shotgun (WGS) entry which is preliminary data.</text>
</comment>
<keyword evidence="1" id="KW-0812">Transmembrane</keyword>
<accession>A0A0P7IRZ3</accession>
<name>A0A0P7IRZ3_9RHOB</name>
<feature type="transmembrane region" description="Helical" evidence="1">
    <location>
        <begin position="362"/>
        <end position="384"/>
    </location>
</feature>
<keyword evidence="3" id="KW-1185">Reference proteome</keyword>
<dbReference type="OrthoDB" id="9077240at2"/>
<feature type="transmembrane region" description="Helical" evidence="1">
    <location>
        <begin position="183"/>
        <end position="200"/>
    </location>
</feature>
<dbReference type="EMBL" id="LKBA01000025">
    <property type="protein sequence ID" value="KPN61615.1"/>
    <property type="molecule type" value="Genomic_DNA"/>
</dbReference>
<proteinExistence type="predicted"/>
<keyword evidence="1" id="KW-1133">Transmembrane helix</keyword>
<dbReference type="RefSeq" id="WP_055192946.1">
    <property type="nucleotide sequence ID" value="NZ_FPBS01000006.1"/>
</dbReference>
<feature type="transmembrane region" description="Helical" evidence="1">
    <location>
        <begin position="293"/>
        <end position="318"/>
    </location>
</feature>
<evidence type="ECO:0000313" key="3">
    <source>
        <dbReference type="Proteomes" id="UP000050471"/>
    </source>
</evidence>
<dbReference type="AlphaFoldDB" id="A0A0P7IRZ3"/>
<gene>
    <name evidence="2" type="ORF">AKJ29_03090</name>
</gene>
<feature type="transmembrane region" description="Helical" evidence="1">
    <location>
        <begin position="45"/>
        <end position="62"/>
    </location>
</feature>
<protein>
    <recommendedName>
        <fullName evidence="4">Polysaccharide biosynthesis protein</fullName>
    </recommendedName>
</protein>
<reference evidence="2 3" key="1">
    <citation type="submission" date="2015-09" db="EMBL/GenBank/DDBJ databases">
        <title>Draft genome sequence of Aliiroseovarius crassostreae CV919-312TSm, the causative agent of Roseovarius Oyster Disease (formerly Juvenile Oyster Disease).</title>
        <authorList>
            <person name="Kessner L."/>
            <person name="Spinard E."/>
            <person name="Nelson D."/>
        </authorList>
    </citation>
    <scope>NUCLEOTIDE SEQUENCE [LARGE SCALE GENOMIC DNA]</scope>
    <source>
        <strain evidence="2 3">CV919-312</strain>
    </source>
</reference>
<organism evidence="2 3">
    <name type="scientific">Aliiroseovarius crassostreae</name>
    <dbReference type="NCBI Taxonomy" id="154981"/>
    <lineage>
        <taxon>Bacteria</taxon>
        <taxon>Pseudomonadati</taxon>
        <taxon>Pseudomonadota</taxon>
        <taxon>Alphaproteobacteria</taxon>
        <taxon>Rhodobacterales</taxon>
        <taxon>Paracoccaceae</taxon>
        <taxon>Aliiroseovarius</taxon>
    </lineage>
</organism>
<feature type="transmembrane region" description="Helical" evidence="1">
    <location>
        <begin position="234"/>
        <end position="255"/>
    </location>
</feature>
<evidence type="ECO:0000256" key="1">
    <source>
        <dbReference type="SAM" id="Phobius"/>
    </source>
</evidence>
<sequence>MMAPARKILHHTPRALTFLTGSAGAQGIAALTGLFLARWLSVPDYALFTVMITLISATNILTKGGAHYGFAAILGKVWPDRERTAQAVVAVLQIRRRVSLWTLPPVLVVAGWLLHKNGASSGEIIGLCTLLCVIWWADMQTRLVDQVLFHAHQTTRVQLLDTSLAALRLAGAGLLFLLNGLSVLPAICLSAATALARIPLIRKWVAKIAPLQGAAARPEDISALKTSVRQQLPVEIYMVLQAQIILVLLTIFGTGTEVASFGALGRIGQILVPVTMFTTAFLIPIYTRATGNLATLLFGLTLLSALPGLGFIVLTYLYPHAVLWLIGENYAGLQTEVIWAVGVSVAMRLATTYRNLVGSRGWIRFNILQIPLFILWVSATPLLFDLSTLIGAFQFQLGFALIITIAASVDFIFARHTPPSAKPT</sequence>